<dbReference type="Gene3D" id="1.10.8.430">
    <property type="entry name" value="Helical domain of apoptotic protease-activating factors"/>
    <property type="match status" value="2"/>
</dbReference>
<comment type="similarity">
    <text evidence="1">Belongs to the disease resistance NB-LRR family.</text>
</comment>
<organism evidence="8 10">
    <name type="scientific">Medicago truncatula</name>
    <name type="common">Barrel medic</name>
    <name type="synonym">Medicago tribuloides</name>
    <dbReference type="NCBI Taxonomy" id="3880"/>
    <lineage>
        <taxon>Eukaryota</taxon>
        <taxon>Viridiplantae</taxon>
        <taxon>Streptophyta</taxon>
        <taxon>Embryophyta</taxon>
        <taxon>Tracheophyta</taxon>
        <taxon>Spermatophyta</taxon>
        <taxon>Magnoliopsida</taxon>
        <taxon>eudicotyledons</taxon>
        <taxon>Gunneridae</taxon>
        <taxon>Pentapetalae</taxon>
        <taxon>rosids</taxon>
        <taxon>fabids</taxon>
        <taxon>Fabales</taxon>
        <taxon>Fabaceae</taxon>
        <taxon>Papilionoideae</taxon>
        <taxon>50 kb inversion clade</taxon>
        <taxon>NPAAA clade</taxon>
        <taxon>Hologalegina</taxon>
        <taxon>IRL clade</taxon>
        <taxon>Trifolieae</taxon>
        <taxon>Medicago</taxon>
    </lineage>
</organism>
<evidence type="ECO:0000313" key="8">
    <source>
        <dbReference type="EMBL" id="KEH21832.1"/>
    </source>
</evidence>
<dbReference type="Gene3D" id="3.40.50.300">
    <property type="entry name" value="P-loop containing nucleotide triphosphate hydrolases"/>
    <property type="match status" value="2"/>
</dbReference>
<evidence type="ECO:0000256" key="4">
    <source>
        <dbReference type="ARBA" id="ARBA00022821"/>
    </source>
</evidence>
<evidence type="ECO:0000256" key="3">
    <source>
        <dbReference type="ARBA" id="ARBA00022741"/>
    </source>
</evidence>
<dbReference type="InterPro" id="IPR003593">
    <property type="entry name" value="AAA+_ATPase"/>
</dbReference>
<dbReference type="Proteomes" id="UP000002051">
    <property type="component" value="Unassembled WGS sequence"/>
</dbReference>
<dbReference type="GO" id="GO:0043531">
    <property type="term" value="F:ADP binding"/>
    <property type="evidence" value="ECO:0007669"/>
    <property type="project" value="InterPro"/>
</dbReference>
<keyword evidence="5" id="KW-0067">ATP-binding</keyword>
<dbReference type="PANTHER" id="PTHR33463">
    <property type="entry name" value="NB-ARC DOMAIN-CONTAINING PROTEIN-RELATED"/>
    <property type="match status" value="1"/>
</dbReference>
<dbReference type="InterPro" id="IPR002182">
    <property type="entry name" value="NB-ARC"/>
</dbReference>
<dbReference type="SUPFAM" id="SSF52058">
    <property type="entry name" value="L domain-like"/>
    <property type="match status" value="1"/>
</dbReference>
<evidence type="ECO:0000256" key="1">
    <source>
        <dbReference type="ARBA" id="ARBA00008894"/>
    </source>
</evidence>
<feature type="region of interest" description="Disordered" evidence="6">
    <location>
        <begin position="31"/>
        <end position="61"/>
    </location>
</feature>
<dbReference type="PANTHER" id="PTHR33463:SF187">
    <property type="entry name" value="AND NB-ARC DOMAIN DISEASE RESISTANCE PROTEIN, PUTATIVE-RELATED"/>
    <property type="match status" value="1"/>
</dbReference>
<dbReference type="InterPro" id="IPR042197">
    <property type="entry name" value="Apaf_helical"/>
</dbReference>
<evidence type="ECO:0000256" key="6">
    <source>
        <dbReference type="SAM" id="MobiDB-lite"/>
    </source>
</evidence>
<keyword evidence="2" id="KW-0677">Repeat</keyword>
<feature type="domain" description="AAA+ ATPase" evidence="7">
    <location>
        <begin position="106"/>
        <end position="296"/>
    </location>
</feature>
<evidence type="ECO:0000256" key="5">
    <source>
        <dbReference type="ARBA" id="ARBA00022840"/>
    </source>
</evidence>
<reference evidence="8 10" key="1">
    <citation type="journal article" date="2011" name="Nature">
        <title>The Medicago genome provides insight into the evolution of rhizobial symbioses.</title>
        <authorList>
            <person name="Young N.D."/>
            <person name="Debelle F."/>
            <person name="Oldroyd G.E."/>
            <person name="Geurts R."/>
            <person name="Cannon S.B."/>
            <person name="Udvardi M.K."/>
            <person name="Benedito V.A."/>
            <person name="Mayer K.F."/>
            <person name="Gouzy J."/>
            <person name="Schoof H."/>
            <person name="Van de Peer Y."/>
            <person name="Proost S."/>
            <person name="Cook D.R."/>
            <person name="Meyers B.C."/>
            <person name="Spannagl M."/>
            <person name="Cheung F."/>
            <person name="De Mita S."/>
            <person name="Krishnakumar V."/>
            <person name="Gundlach H."/>
            <person name="Zhou S."/>
            <person name="Mudge J."/>
            <person name="Bharti A.K."/>
            <person name="Murray J.D."/>
            <person name="Naoumkina M.A."/>
            <person name="Rosen B."/>
            <person name="Silverstein K.A."/>
            <person name="Tang H."/>
            <person name="Rombauts S."/>
            <person name="Zhao P.X."/>
            <person name="Zhou P."/>
            <person name="Barbe V."/>
            <person name="Bardou P."/>
            <person name="Bechner M."/>
            <person name="Bellec A."/>
            <person name="Berger A."/>
            <person name="Berges H."/>
            <person name="Bidwell S."/>
            <person name="Bisseling T."/>
            <person name="Choisne N."/>
            <person name="Couloux A."/>
            <person name="Denny R."/>
            <person name="Deshpande S."/>
            <person name="Dai X."/>
            <person name="Doyle J.J."/>
            <person name="Dudez A.M."/>
            <person name="Farmer A.D."/>
            <person name="Fouteau S."/>
            <person name="Franken C."/>
            <person name="Gibelin C."/>
            <person name="Gish J."/>
            <person name="Goldstein S."/>
            <person name="Gonzalez A.J."/>
            <person name="Green P.J."/>
            <person name="Hallab A."/>
            <person name="Hartog M."/>
            <person name="Hua A."/>
            <person name="Humphray S.J."/>
            <person name="Jeong D.H."/>
            <person name="Jing Y."/>
            <person name="Jocker A."/>
            <person name="Kenton S.M."/>
            <person name="Kim D.J."/>
            <person name="Klee K."/>
            <person name="Lai H."/>
            <person name="Lang C."/>
            <person name="Lin S."/>
            <person name="Macmil S.L."/>
            <person name="Magdelenat G."/>
            <person name="Matthews L."/>
            <person name="McCorrison J."/>
            <person name="Monaghan E.L."/>
            <person name="Mun J.H."/>
            <person name="Najar F.Z."/>
            <person name="Nicholson C."/>
            <person name="Noirot C."/>
            <person name="O'Bleness M."/>
            <person name="Paule C.R."/>
            <person name="Poulain J."/>
            <person name="Prion F."/>
            <person name="Qin B."/>
            <person name="Qu C."/>
            <person name="Retzel E.F."/>
            <person name="Riddle C."/>
            <person name="Sallet E."/>
            <person name="Samain S."/>
            <person name="Samson N."/>
            <person name="Sanders I."/>
            <person name="Saurat O."/>
            <person name="Scarpelli C."/>
            <person name="Schiex T."/>
            <person name="Segurens B."/>
            <person name="Severin A.J."/>
            <person name="Sherrier D.J."/>
            <person name="Shi R."/>
            <person name="Sims S."/>
            <person name="Singer S.R."/>
            <person name="Sinharoy S."/>
            <person name="Sterck L."/>
            <person name="Viollet A."/>
            <person name="Wang B.B."/>
            <person name="Wang K."/>
            <person name="Wang M."/>
            <person name="Wang X."/>
            <person name="Warfsmann J."/>
            <person name="Weissenbach J."/>
            <person name="White D.D."/>
            <person name="White J.D."/>
            <person name="Wiley G.B."/>
            <person name="Wincker P."/>
            <person name="Xing Y."/>
            <person name="Yang L."/>
            <person name="Yao Z."/>
            <person name="Ying F."/>
            <person name="Zhai J."/>
            <person name="Zhou L."/>
            <person name="Zuber A."/>
            <person name="Denarie J."/>
            <person name="Dixon R.A."/>
            <person name="May G.D."/>
            <person name="Schwartz D.C."/>
            <person name="Rogers J."/>
            <person name="Quetier F."/>
            <person name="Town C.D."/>
            <person name="Roe B.A."/>
        </authorList>
    </citation>
    <scope>NUCLEOTIDE SEQUENCE [LARGE SCALE GENOMIC DNA]</scope>
    <source>
        <strain evidence="8">A17</strain>
        <strain evidence="9 10">cv. Jemalong A17</strain>
    </source>
</reference>
<feature type="compositionally biased region" description="Polar residues" evidence="6">
    <location>
        <begin position="31"/>
        <end position="57"/>
    </location>
</feature>
<reference evidence="9" key="3">
    <citation type="submission" date="2015-04" db="UniProtKB">
        <authorList>
            <consortium name="EnsemblPlants"/>
        </authorList>
    </citation>
    <scope>IDENTIFICATION</scope>
    <source>
        <strain evidence="9">cv. Jemalong A17</strain>
    </source>
</reference>
<dbReference type="GO" id="GO:0006952">
    <property type="term" value="P:defense response"/>
    <property type="evidence" value="ECO:0007669"/>
    <property type="project" value="UniProtKB-KW"/>
</dbReference>
<dbReference type="InterPro" id="IPR050905">
    <property type="entry name" value="Plant_NBS-LRR"/>
</dbReference>
<dbReference type="EMBL" id="CM001223">
    <property type="protein sequence ID" value="KEH21832.1"/>
    <property type="molecule type" value="Genomic_DNA"/>
</dbReference>
<gene>
    <name evidence="8" type="ordered locus">MTR_7g018840</name>
</gene>
<name>A0A072TWL9_MEDTR</name>
<protein>
    <submittedName>
        <fullName evidence="8">LRR and NB-ARC domain disease resistance protein</fullName>
    </submittedName>
</protein>
<dbReference type="InterPro" id="IPR055414">
    <property type="entry name" value="LRR_R13L4/SHOC2-like"/>
</dbReference>
<proteinExistence type="inferred from homology"/>
<dbReference type="InterPro" id="IPR027417">
    <property type="entry name" value="P-loop_NTPase"/>
</dbReference>
<dbReference type="InterPro" id="IPR032675">
    <property type="entry name" value="LRR_dom_sf"/>
</dbReference>
<keyword evidence="10" id="KW-1185">Reference proteome</keyword>
<keyword evidence="4" id="KW-0611">Plant defense</keyword>
<dbReference type="Pfam" id="PF23247">
    <property type="entry name" value="LRR_RPS2"/>
    <property type="match status" value="1"/>
</dbReference>
<evidence type="ECO:0000313" key="9">
    <source>
        <dbReference type="EnsemblPlants" id="KEH21832"/>
    </source>
</evidence>
<dbReference type="Pfam" id="PF00931">
    <property type="entry name" value="NB-ARC"/>
    <property type="match status" value="2"/>
</dbReference>
<evidence type="ECO:0000256" key="2">
    <source>
        <dbReference type="ARBA" id="ARBA00022737"/>
    </source>
</evidence>
<accession>A0A072TWL9</accession>
<dbReference type="SMART" id="SM00382">
    <property type="entry name" value="AAA"/>
    <property type="match status" value="1"/>
</dbReference>
<dbReference type="Pfam" id="PF23598">
    <property type="entry name" value="LRR_14"/>
    <property type="match status" value="1"/>
</dbReference>
<dbReference type="HOGENOM" id="CLU_000427_3_1_1"/>
<dbReference type="SUPFAM" id="SSF52540">
    <property type="entry name" value="P-loop containing nucleoside triphosphate hydrolases"/>
    <property type="match status" value="2"/>
</dbReference>
<dbReference type="FunFam" id="3.40.50.300:FF:001091">
    <property type="entry name" value="Probable disease resistance protein At1g61300"/>
    <property type="match status" value="1"/>
</dbReference>
<keyword evidence="3" id="KW-0547">Nucleotide-binding</keyword>
<evidence type="ECO:0000313" key="10">
    <source>
        <dbReference type="Proteomes" id="UP000002051"/>
    </source>
</evidence>
<dbReference type="AlphaFoldDB" id="A0A072TWL9"/>
<dbReference type="EnsemblPlants" id="KEH21832">
    <property type="protein sequence ID" value="KEH21832"/>
    <property type="gene ID" value="MTR_7g018840"/>
</dbReference>
<dbReference type="Gene3D" id="3.80.10.10">
    <property type="entry name" value="Ribonuclease Inhibitor"/>
    <property type="match status" value="2"/>
</dbReference>
<evidence type="ECO:0000259" key="7">
    <source>
        <dbReference type="SMART" id="SM00382"/>
    </source>
</evidence>
<reference evidence="8 10" key="2">
    <citation type="journal article" date="2014" name="BMC Genomics">
        <title>An improved genome release (version Mt4.0) for the model legume Medicago truncatula.</title>
        <authorList>
            <person name="Tang H."/>
            <person name="Krishnakumar V."/>
            <person name="Bidwell S."/>
            <person name="Rosen B."/>
            <person name="Chan A."/>
            <person name="Zhou S."/>
            <person name="Gentzbittel L."/>
            <person name="Childs K.L."/>
            <person name="Yandell M."/>
            <person name="Gundlach H."/>
            <person name="Mayer K.F."/>
            <person name="Schwartz D.C."/>
            <person name="Town C.D."/>
        </authorList>
    </citation>
    <scope>GENOME REANNOTATION</scope>
    <source>
        <strain evidence="8">A17</strain>
        <strain evidence="9 10">cv. Jemalong A17</strain>
    </source>
</reference>
<dbReference type="GO" id="GO:0005524">
    <property type="term" value="F:ATP binding"/>
    <property type="evidence" value="ECO:0007669"/>
    <property type="project" value="UniProtKB-KW"/>
</dbReference>
<dbReference type="PRINTS" id="PR00364">
    <property type="entry name" value="DISEASERSIST"/>
</dbReference>
<dbReference type="InterPro" id="IPR057135">
    <property type="entry name" value="At4g27190-like_LRR"/>
</dbReference>
<sequence length="1210" mass="138784">MEEVAEGIPEMICTPTSSSVNHQNNAEIMNLSEGVNGSDGNRSVSENDIAKQQQSLESRGKKRKREVDDVWLRKLQENPLTLSTEFVGKQLDLHIKRVSKLLEDNKVFVIGICGMGGVGKTLLATLVENEVKRKATFKDVFWVTVSHNYSISKLQHDIAKIIGVKLDEDDERIRAENLSLALEKKGKSILILDDVWNYIDLQKVGIHQKVNGIKVILTTRLKHVCHQMDCQTNGIIQMFPLGCLKEVESESEVDEDEDDEDWELFMLKLGHDETPRTLPHEIEEIARCIVERFKGLPLGINVARAMDGVDDIHQWKHALSRLQKLEMRQVVEEVFKVLKCSYDNLMEKDLQNCFLYCALFSIDDEGWKINKDELIMKLVDNGQINENMSLEEIFDEGNTILNKLESHSLISSTNSSSVYTHPLVRNMACYILKECQRNVIVKLNKRLTEIPLSHRWATDLELVHMRDYDIEEIPEGIIDVKLDEDDERIRAKILSLAFEKKGKSILILDDVWKYIDLQKVGIHPKVNGIKVILTTRLKHVCHQMDCQTNDIIQMFPLCCLKESEDEVDEDKVDEGWELFMLKLGHDETPRTLPHEIEEIVRCIVERFKGLPLGINLMARTMDGNDDIHQWKHALSRLQKLEMRQVMEEVFKVLKCSYDNLMEKDLQNCFLYCALFSIDDEGWKINKDELIMKLVDNGQINENMSLEEIFDEGNTILSKLESHSLISSTNNSSVYTHPLVRNMACYILKECQRNVIVKLNKRLTEIPLSHRWATDLELVHMRDYDIEEIPEGMSPNCPKLFALILNELSISRVPESFFMYMNNLSILDLSYNEDLESLPDSITKLRSLVSLILKGCDSLKHVPPLGELQRLSRLVISNTSIGEVKGLEKLIKLKWLDLSCNKSLNLELGSLSNLTKMQYLDLRNTCAMMAVKDVQGMNMLECFGGTFDCKDYDCYRKTKLELKAYHLTFANVCGQEIRIDDYVDLKKFDSDPSTKTIQFGDCKNLGHKLPKDLTCLHILKNIHWVRICDALSINNSLKMIDIISCRQLESLFCSSGSCSFCTNIHKLEVLELQRLESLTVVYKVVDQSLSRSGIFSCLKYFNISKCNRIETLLTPPLVQGLRNLEEMSVCYCKSMKEIFSVSNCDDEDSTSSIALPKLTKLLLWDLPQLKIVCKGSIRCGTSLPKLVINLCPRLDKQHPTIEIQDVQIRNF</sequence>